<dbReference type="EMBL" id="KN819355">
    <property type="protein sequence ID" value="KIJ13150.1"/>
    <property type="molecule type" value="Genomic_DNA"/>
</dbReference>
<dbReference type="AlphaFoldDB" id="A0A0C9TC66"/>
<proteinExistence type="predicted"/>
<evidence type="ECO:0000256" key="1">
    <source>
        <dbReference type="SAM" id="MobiDB-lite"/>
    </source>
</evidence>
<dbReference type="HOGENOM" id="CLU_2441486_0_0_1"/>
<feature type="region of interest" description="Disordered" evidence="1">
    <location>
        <begin position="1"/>
        <end position="33"/>
    </location>
</feature>
<name>A0A0C9TC66_PAXIN</name>
<protein>
    <submittedName>
        <fullName evidence="2">Unplaced genomic scaffold PAXINscaffold_33, whole genome shotgun sequence</fullName>
    </submittedName>
</protein>
<reference evidence="3" key="2">
    <citation type="submission" date="2015-01" db="EMBL/GenBank/DDBJ databases">
        <title>Evolutionary Origins and Diversification of the Mycorrhizal Mutualists.</title>
        <authorList>
            <consortium name="DOE Joint Genome Institute"/>
            <consortium name="Mycorrhizal Genomics Consortium"/>
            <person name="Kohler A."/>
            <person name="Kuo A."/>
            <person name="Nagy L.G."/>
            <person name="Floudas D."/>
            <person name="Copeland A."/>
            <person name="Barry K.W."/>
            <person name="Cichocki N."/>
            <person name="Veneault-Fourrey C."/>
            <person name="LaButti K."/>
            <person name="Lindquist E.A."/>
            <person name="Lipzen A."/>
            <person name="Lundell T."/>
            <person name="Morin E."/>
            <person name="Murat C."/>
            <person name="Riley R."/>
            <person name="Ohm R."/>
            <person name="Sun H."/>
            <person name="Tunlid A."/>
            <person name="Henrissat B."/>
            <person name="Grigoriev I.V."/>
            <person name="Hibbett D.S."/>
            <person name="Martin F."/>
        </authorList>
    </citation>
    <scope>NUCLEOTIDE SEQUENCE [LARGE SCALE GENOMIC DNA]</scope>
    <source>
        <strain evidence="3">ATCC 200175</strain>
    </source>
</reference>
<sequence length="90" mass="9607">MPGLISMVEESEALSEQAAPAGHSNFHPSALVGAPGHSRKTVALPQVLGRRSESLLSFRLSYFAAIVIEKLGCTMLENRSNVATRELGKS</sequence>
<keyword evidence="3" id="KW-1185">Reference proteome</keyword>
<evidence type="ECO:0000313" key="3">
    <source>
        <dbReference type="Proteomes" id="UP000053647"/>
    </source>
</evidence>
<reference evidence="2 3" key="1">
    <citation type="submission" date="2014-06" db="EMBL/GenBank/DDBJ databases">
        <authorList>
            <consortium name="DOE Joint Genome Institute"/>
            <person name="Kuo A."/>
            <person name="Kohler A."/>
            <person name="Nagy L.G."/>
            <person name="Floudas D."/>
            <person name="Copeland A."/>
            <person name="Barry K.W."/>
            <person name="Cichocki N."/>
            <person name="Veneault-Fourrey C."/>
            <person name="LaButti K."/>
            <person name="Lindquist E.A."/>
            <person name="Lipzen A."/>
            <person name="Lundell T."/>
            <person name="Morin E."/>
            <person name="Murat C."/>
            <person name="Sun H."/>
            <person name="Tunlid A."/>
            <person name="Henrissat B."/>
            <person name="Grigoriev I.V."/>
            <person name="Hibbett D.S."/>
            <person name="Martin F."/>
            <person name="Nordberg H.P."/>
            <person name="Cantor M.N."/>
            <person name="Hua S.X."/>
        </authorList>
    </citation>
    <scope>NUCLEOTIDE SEQUENCE [LARGE SCALE GENOMIC DNA]</scope>
    <source>
        <strain evidence="2 3">ATCC 200175</strain>
    </source>
</reference>
<dbReference type="Proteomes" id="UP000053647">
    <property type="component" value="Unassembled WGS sequence"/>
</dbReference>
<organism evidence="2 3">
    <name type="scientific">Paxillus involutus ATCC 200175</name>
    <dbReference type="NCBI Taxonomy" id="664439"/>
    <lineage>
        <taxon>Eukaryota</taxon>
        <taxon>Fungi</taxon>
        <taxon>Dikarya</taxon>
        <taxon>Basidiomycota</taxon>
        <taxon>Agaricomycotina</taxon>
        <taxon>Agaricomycetes</taxon>
        <taxon>Agaricomycetidae</taxon>
        <taxon>Boletales</taxon>
        <taxon>Paxilineae</taxon>
        <taxon>Paxillaceae</taxon>
        <taxon>Paxillus</taxon>
    </lineage>
</organism>
<evidence type="ECO:0000313" key="2">
    <source>
        <dbReference type="EMBL" id="KIJ13150.1"/>
    </source>
</evidence>
<accession>A0A0C9TC66</accession>
<gene>
    <name evidence="2" type="ORF">PAXINDRAFT_14048</name>
</gene>